<reference evidence="1 2" key="1">
    <citation type="submission" date="2010-03" db="EMBL/GenBank/DDBJ databases">
        <title>The genome sequence of Eubacterium siraeum 70/3.</title>
        <authorList>
            <consortium name="metaHIT consortium -- http://www.metahit.eu/"/>
            <person name="Pajon A."/>
            <person name="Turner K."/>
            <person name="Parkhill J."/>
            <person name="Duncan S."/>
            <person name="Flint H."/>
        </authorList>
    </citation>
    <scope>NUCLEOTIDE SEQUENCE [LARGE SCALE GENOMIC DNA]</scope>
    <source>
        <strain evidence="1 2">70/3</strain>
    </source>
</reference>
<protein>
    <submittedName>
        <fullName evidence="1">Uncharacterized protein</fullName>
    </submittedName>
</protein>
<proteinExistence type="predicted"/>
<organism evidence="1 2">
    <name type="scientific">[Eubacterium] siraeum 70/3</name>
    <dbReference type="NCBI Taxonomy" id="657319"/>
    <lineage>
        <taxon>Bacteria</taxon>
        <taxon>Bacillati</taxon>
        <taxon>Bacillota</taxon>
        <taxon>Clostridia</taxon>
        <taxon>Eubacteriales</taxon>
        <taxon>Oscillospiraceae</taxon>
        <taxon>Oscillospiraceae incertae sedis</taxon>
    </lineage>
</organism>
<name>D4JUW9_9FIRM</name>
<reference evidence="1 2" key="2">
    <citation type="submission" date="2010-03" db="EMBL/GenBank/DDBJ databases">
        <authorList>
            <person name="Pajon A."/>
        </authorList>
    </citation>
    <scope>NUCLEOTIDE SEQUENCE [LARGE SCALE GENOMIC DNA]</scope>
    <source>
        <strain evidence="1 2">70/3</strain>
    </source>
</reference>
<accession>D4JUW9</accession>
<gene>
    <name evidence="1" type="ORF">EUS_18180</name>
</gene>
<evidence type="ECO:0000313" key="1">
    <source>
        <dbReference type="EMBL" id="CBK96888.1"/>
    </source>
</evidence>
<dbReference type="HOGENOM" id="CLU_3434023_0_0_9"/>
<sequence length="15" mass="1609">MKFAATAVIGTEQKN</sequence>
<evidence type="ECO:0000313" key="2">
    <source>
        <dbReference type="Proteomes" id="UP000008803"/>
    </source>
</evidence>
<dbReference type="KEGG" id="esu:EUS_18180"/>
<dbReference type="Proteomes" id="UP000008803">
    <property type="component" value="Chromosome"/>
</dbReference>
<dbReference type="EMBL" id="FP929044">
    <property type="protein sequence ID" value="CBK96888.1"/>
    <property type="molecule type" value="Genomic_DNA"/>
</dbReference>